<gene>
    <name evidence="2" type="ORF">AAEO56_10155</name>
</gene>
<name>A0ABU9HWS4_9FLAO</name>
<evidence type="ECO:0000313" key="3">
    <source>
        <dbReference type="Proteomes" id="UP001464555"/>
    </source>
</evidence>
<dbReference type="InterPro" id="IPR019734">
    <property type="entry name" value="TPR_rpt"/>
</dbReference>
<dbReference type="RefSeq" id="WP_341696938.1">
    <property type="nucleotide sequence ID" value="NZ_JBBYHR010000004.1"/>
</dbReference>
<dbReference type="EMBL" id="JBBYHR010000004">
    <property type="protein sequence ID" value="MEL1244624.1"/>
    <property type="molecule type" value="Genomic_DNA"/>
</dbReference>
<protein>
    <recommendedName>
        <fullName evidence="4">Tetratricopeptide repeat-containing protein</fullName>
    </recommendedName>
</protein>
<comment type="caution">
    <text evidence="2">The sequence shown here is derived from an EMBL/GenBank/DDBJ whole genome shotgun (WGS) entry which is preliminary data.</text>
</comment>
<dbReference type="SUPFAM" id="SSF48452">
    <property type="entry name" value="TPR-like"/>
    <property type="match status" value="1"/>
</dbReference>
<evidence type="ECO:0008006" key="4">
    <source>
        <dbReference type="Google" id="ProtNLM"/>
    </source>
</evidence>
<dbReference type="SMART" id="SM00028">
    <property type="entry name" value="TPR"/>
    <property type="match status" value="2"/>
</dbReference>
<keyword evidence="3" id="KW-1185">Reference proteome</keyword>
<organism evidence="2 3">
    <name type="scientific">Flavobacterium arundinis</name>
    <dbReference type="NCBI Taxonomy" id="3139143"/>
    <lineage>
        <taxon>Bacteria</taxon>
        <taxon>Pseudomonadati</taxon>
        <taxon>Bacteroidota</taxon>
        <taxon>Flavobacteriia</taxon>
        <taxon>Flavobacteriales</taxon>
        <taxon>Flavobacteriaceae</taxon>
        <taxon>Flavobacterium</taxon>
    </lineage>
</organism>
<proteinExistence type="predicted"/>
<keyword evidence="1" id="KW-0732">Signal</keyword>
<accession>A0ABU9HWS4</accession>
<feature type="chain" id="PRO_5047103385" description="Tetratricopeptide repeat-containing protein" evidence="1">
    <location>
        <begin position="21"/>
        <end position="179"/>
    </location>
</feature>
<dbReference type="InterPro" id="IPR011990">
    <property type="entry name" value="TPR-like_helical_dom_sf"/>
</dbReference>
<evidence type="ECO:0000256" key="1">
    <source>
        <dbReference type="SAM" id="SignalP"/>
    </source>
</evidence>
<feature type="signal peptide" evidence="1">
    <location>
        <begin position="1"/>
        <end position="20"/>
    </location>
</feature>
<sequence length="179" mass="19839">MKHLLLFAILFAGVTTTAQTYPKYNNQTGNSKAVKSETPKKETAVKVIDEVTIRGDSKPNGDFQELMEKAVVQSKARRYEAAVNIYSKALEVSNEEQAWRALVSRATNYQMMGQSDKAMADYTTIIDAQNAPEKNLAYVYSCRARLAQDKNDMAMACADVKKARELGLPEGAMQGINCK</sequence>
<evidence type="ECO:0000313" key="2">
    <source>
        <dbReference type="EMBL" id="MEL1244624.1"/>
    </source>
</evidence>
<dbReference type="Proteomes" id="UP001464555">
    <property type="component" value="Unassembled WGS sequence"/>
</dbReference>
<dbReference type="Gene3D" id="1.25.40.10">
    <property type="entry name" value="Tetratricopeptide repeat domain"/>
    <property type="match status" value="1"/>
</dbReference>
<reference evidence="2 3" key="1">
    <citation type="submission" date="2024-04" db="EMBL/GenBank/DDBJ databases">
        <title>Flavobacterium sp. DGU11 16S ribosomal RNA gene Genome sequencing and assembly.</title>
        <authorList>
            <person name="Park S."/>
        </authorList>
    </citation>
    <scope>NUCLEOTIDE SEQUENCE [LARGE SCALE GENOMIC DNA]</scope>
    <source>
        <strain evidence="2 3">DGU11</strain>
    </source>
</reference>